<evidence type="ECO:0000313" key="3">
    <source>
        <dbReference type="EMBL" id="GAA2149276.1"/>
    </source>
</evidence>
<evidence type="ECO:0000259" key="2">
    <source>
        <dbReference type="Pfam" id="PF10400"/>
    </source>
</evidence>
<dbReference type="InterPro" id="IPR005149">
    <property type="entry name" value="Tscrpt_reg_PadR_N"/>
</dbReference>
<dbReference type="EMBL" id="BAAAQR010000008">
    <property type="protein sequence ID" value="GAA2149276.1"/>
    <property type="molecule type" value="Genomic_DNA"/>
</dbReference>
<dbReference type="InterPro" id="IPR036388">
    <property type="entry name" value="WH-like_DNA-bd_sf"/>
</dbReference>
<dbReference type="RefSeq" id="WP_344153420.1">
    <property type="nucleotide sequence ID" value="NZ_BAAAQR010000008.1"/>
</dbReference>
<dbReference type="InterPro" id="IPR018309">
    <property type="entry name" value="Tscrpt_reg_PadR_C"/>
</dbReference>
<proteinExistence type="predicted"/>
<protein>
    <submittedName>
        <fullName evidence="3">PadR family transcriptional regulator</fullName>
    </submittedName>
</protein>
<comment type="caution">
    <text evidence="3">The sequence shown here is derived from an EMBL/GenBank/DDBJ whole genome shotgun (WGS) entry which is preliminary data.</text>
</comment>
<dbReference type="Proteomes" id="UP001501771">
    <property type="component" value="Unassembled WGS sequence"/>
</dbReference>
<dbReference type="PANTHER" id="PTHR43252:SF4">
    <property type="entry name" value="TRANSCRIPTIONAL REGULATORY PROTEIN"/>
    <property type="match status" value="1"/>
</dbReference>
<name>A0ABP5LQ94_9ACTN</name>
<dbReference type="Gene3D" id="1.10.10.10">
    <property type="entry name" value="Winged helix-like DNA-binding domain superfamily/Winged helix DNA-binding domain"/>
    <property type="match status" value="1"/>
</dbReference>
<dbReference type="Pfam" id="PF10400">
    <property type="entry name" value="Vir_act_alpha_C"/>
    <property type="match status" value="1"/>
</dbReference>
<evidence type="ECO:0000259" key="1">
    <source>
        <dbReference type="Pfam" id="PF03551"/>
    </source>
</evidence>
<keyword evidence="4" id="KW-1185">Reference proteome</keyword>
<evidence type="ECO:0000313" key="4">
    <source>
        <dbReference type="Proteomes" id="UP001501771"/>
    </source>
</evidence>
<organism evidence="3 4">
    <name type="scientific">Nocardioides koreensis</name>
    <dbReference type="NCBI Taxonomy" id="433651"/>
    <lineage>
        <taxon>Bacteria</taxon>
        <taxon>Bacillati</taxon>
        <taxon>Actinomycetota</taxon>
        <taxon>Actinomycetes</taxon>
        <taxon>Propionibacteriales</taxon>
        <taxon>Nocardioidaceae</taxon>
        <taxon>Nocardioides</taxon>
    </lineage>
</organism>
<accession>A0ABP5LQ94</accession>
<dbReference type="InterPro" id="IPR036390">
    <property type="entry name" value="WH_DNA-bd_sf"/>
</dbReference>
<gene>
    <name evidence="3" type="ORF">GCM10009844_28740</name>
</gene>
<feature type="domain" description="Transcription regulator PadR C-terminal" evidence="2">
    <location>
        <begin position="101"/>
        <end position="180"/>
    </location>
</feature>
<sequence length="214" mass="23747">MSRVARLTSTSYAVLGLLAVRPWTTHELVQQVELSLRRIWPRAQSKLYEEPKKLVAHGFAHAEDDSVGRRRRTRYTITPQGRESLAGWLRDPAQGPVLESEQLLKIHFADSGSRADVLAHLEGMLAWARAENEENLATARAYLVGAGGFPQRAALNQLVGRFLTEHYAMVARWAEWAIGVVEAWPDDVLEAPFDPAVQEESVRLAEQTAAVGAG</sequence>
<dbReference type="PANTHER" id="PTHR43252">
    <property type="entry name" value="TRANSCRIPTIONAL REGULATOR YQJI"/>
    <property type="match status" value="1"/>
</dbReference>
<dbReference type="Pfam" id="PF03551">
    <property type="entry name" value="PadR"/>
    <property type="match status" value="1"/>
</dbReference>
<dbReference type="SUPFAM" id="SSF46785">
    <property type="entry name" value="Winged helix' DNA-binding domain"/>
    <property type="match status" value="1"/>
</dbReference>
<reference evidence="4" key="1">
    <citation type="journal article" date="2019" name="Int. J. Syst. Evol. Microbiol.">
        <title>The Global Catalogue of Microorganisms (GCM) 10K type strain sequencing project: providing services to taxonomists for standard genome sequencing and annotation.</title>
        <authorList>
            <consortium name="The Broad Institute Genomics Platform"/>
            <consortium name="The Broad Institute Genome Sequencing Center for Infectious Disease"/>
            <person name="Wu L."/>
            <person name="Ma J."/>
        </authorList>
    </citation>
    <scope>NUCLEOTIDE SEQUENCE [LARGE SCALE GENOMIC DNA]</scope>
    <source>
        <strain evidence="4">JCM 16022</strain>
    </source>
</reference>
<feature type="domain" description="Transcription regulator PadR N-terminal" evidence="1">
    <location>
        <begin position="14"/>
        <end position="86"/>
    </location>
</feature>